<evidence type="ECO:0000313" key="2">
    <source>
        <dbReference type="EMBL" id="UOG73594.1"/>
    </source>
</evidence>
<protein>
    <submittedName>
        <fullName evidence="2">Uncharacterized protein</fullName>
    </submittedName>
</protein>
<reference evidence="2 3" key="1">
    <citation type="submission" date="2022-03" db="EMBL/GenBank/DDBJ databases">
        <title>Hymenobactersp. isolated from the air.</title>
        <authorList>
            <person name="Won M."/>
            <person name="Kwon S.-W."/>
        </authorList>
    </citation>
    <scope>NUCLEOTIDE SEQUENCE [LARGE SCALE GENOMIC DNA]</scope>
    <source>
        <strain evidence="2 3">KACC 21982</strain>
    </source>
</reference>
<dbReference type="RefSeq" id="WP_243796195.1">
    <property type="nucleotide sequence ID" value="NZ_CP094669.1"/>
</dbReference>
<organism evidence="2 3">
    <name type="scientific">Hymenobacter tibetensis</name>
    <dbReference type="NCBI Taxonomy" id="497967"/>
    <lineage>
        <taxon>Bacteria</taxon>
        <taxon>Pseudomonadati</taxon>
        <taxon>Bacteroidota</taxon>
        <taxon>Cytophagia</taxon>
        <taxon>Cytophagales</taxon>
        <taxon>Hymenobacteraceae</taxon>
        <taxon>Hymenobacter</taxon>
    </lineage>
</organism>
<keyword evidence="1" id="KW-0812">Transmembrane</keyword>
<dbReference type="Proteomes" id="UP000831113">
    <property type="component" value="Chromosome"/>
</dbReference>
<dbReference type="EMBL" id="CP094669">
    <property type="protein sequence ID" value="UOG73594.1"/>
    <property type="molecule type" value="Genomic_DNA"/>
</dbReference>
<keyword evidence="1" id="KW-0472">Membrane</keyword>
<feature type="transmembrane region" description="Helical" evidence="1">
    <location>
        <begin position="22"/>
        <end position="48"/>
    </location>
</feature>
<name>A0ABY4CTK7_9BACT</name>
<proteinExistence type="predicted"/>
<accession>A0ABY4CTK7</accession>
<sequence length="193" mass="21623">MEGVSITRKLTSSNNSSTVEDALVVTLVVAIGLVLLPIALLVLVCLWVRDVILPAKVPASDTVEEWYTLEIRPTFALRYKTVYAADISDAAEGYFEDEPLVLYQTEPSVPFFEGYFTDFRVARADGVFVQKILFDAQLEDINAMPLYFFAYQTQEAEELIDLQDYELDTKGNPSNFLITALGEHDEVTIHAKA</sequence>
<gene>
    <name evidence="2" type="ORF">MTX78_15855</name>
</gene>
<evidence type="ECO:0000256" key="1">
    <source>
        <dbReference type="SAM" id="Phobius"/>
    </source>
</evidence>
<evidence type="ECO:0000313" key="3">
    <source>
        <dbReference type="Proteomes" id="UP000831113"/>
    </source>
</evidence>
<keyword evidence="1" id="KW-1133">Transmembrane helix</keyword>
<keyword evidence="3" id="KW-1185">Reference proteome</keyword>